<dbReference type="EMBL" id="CP045851">
    <property type="protein sequence ID" value="QGG96280.1"/>
    <property type="molecule type" value="Genomic_DNA"/>
</dbReference>
<dbReference type="Pfam" id="PF22483">
    <property type="entry name" value="Mu-transpos_C_2"/>
    <property type="match status" value="1"/>
</dbReference>
<dbReference type="GO" id="GO:0015074">
    <property type="term" value="P:DNA integration"/>
    <property type="evidence" value="ECO:0007669"/>
    <property type="project" value="InterPro"/>
</dbReference>
<keyword evidence="3" id="KW-1185">Reference proteome</keyword>
<name>A0A5Q2RQV6_9ACTN</name>
<dbReference type="AlphaFoldDB" id="A0A5Q2RQV6"/>
<dbReference type="RefSeq" id="WP_153760385.1">
    <property type="nucleotide sequence ID" value="NZ_CP045851.1"/>
</dbReference>
<dbReference type="Proteomes" id="UP000334019">
    <property type="component" value="Chromosome"/>
</dbReference>
<dbReference type="InterPro" id="IPR010332">
    <property type="entry name" value="ATPase_terminase-su_N"/>
</dbReference>
<accession>A0A5Q2RQV6</accession>
<dbReference type="Gene3D" id="1.10.10.60">
    <property type="entry name" value="Homeodomain-like"/>
    <property type="match status" value="1"/>
</dbReference>
<dbReference type="PROSITE" id="PS50994">
    <property type="entry name" value="INTEGRASE"/>
    <property type="match status" value="1"/>
</dbReference>
<dbReference type="PANTHER" id="PTHR35004:SF7">
    <property type="entry name" value="INTEGRASE PROTEIN"/>
    <property type="match status" value="1"/>
</dbReference>
<dbReference type="InterPro" id="IPR001584">
    <property type="entry name" value="Integrase_cat-core"/>
</dbReference>
<evidence type="ECO:0000259" key="1">
    <source>
        <dbReference type="PROSITE" id="PS50994"/>
    </source>
</evidence>
<gene>
    <name evidence="2" type="ORF">GH723_14885</name>
</gene>
<feature type="domain" description="Integrase catalytic" evidence="1">
    <location>
        <begin position="120"/>
        <end position="300"/>
    </location>
</feature>
<dbReference type="KEGG" id="atq:GH723_14885"/>
<evidence type="ECO:0000313" key="3">
    <source>
        <dbReference type="Proteomes" id="UP000334019"/>
    </source>
</evidence>
<sequence length="439" mass="47690">MLTREEDVDAHALHARGWKIAVIARHLGRERKTIRAYLNGDRVAGERASPAVDPFEPFVDYARERLGEDPHLWATTLFDELVALGFEQSYQTLTRQVRARGLRPACETCRPAKGRAVTVIEHPPGEETQWDWLELPDPPAAWGWGSSANLFVGALAHSARWRGVLAESMDQAHVIDGLDRVSRELGGLTSVWRFDRMATVCHPATGRITASFAGVAKHYGVSVAICPPRHGNRKGVVEKANHTAAQRWWRNLSDDVTVEEAQASLDRLCAERLDQRTRVIGDRRATVAAHAETERLRPVPSPFPATVTVDRRVAANARVAYRGNFYSVPPELAHTAVTVTARLGDAHLDIATDTGIVVARHRLAGTGAVVADHGHVTALNRAALAAFSDAPPHRSKQRIPPGPAALAAAAALRGTDPAGATVIDLARYAQAANGRNTLT</sequence>
<organism evidence="2 3">
    <name type="scientific">Actinomarinicola tropica</name>
    <dbReference type="NCBI Taxonomy" id="2789776"/>
    <lineage>
        <taxon>Bacteria</taxon>
        <taxon>Bacillati</taxon>
        <taxon>Actinomycetota</taxon>
        <taxon>Acidimicrobiia</taxon>
        <taxon>Acidimicrobiales</taxon>
        <taxon>Iamiaceae</taxon>
        <taxon>Actinomarinicola</taxon>
    </lineage>
</organism>
<dbReference type="InterPro" id="IPR054353">
    <property type="entry name" value="IstA-like_C"/>
</dbReference>
<dbReference type="PANTHER" id="PTHR35004">
    <property type="entry name" value="TRANSPOSASE RV3428C-RELATED"/>
    <property type="match status" value="1"/>
</dbReference>
<dbReference type="Pfam" id="PF06056">
    <property type="entry name" value="Terminase_5"/>
    <property type="match status" value="1"/>
</dbReference>
<evidence type="ECO:0000313" key="2">
    <source>
        <dbReference type="EMBL" id="QGG96280.1"/>
    </source>
</evidence>
<proteinExistence type="predicted"/>
<reference evidence="2 3" key="1">
    <citation type="submission" date="2019-11" db="EMBL/GenBank/DDBJ databases">
        <authorList>
            <person name="He Y."/>
        </authorList>
    </citation>
    <scope>NUCLEOTIDE SEQUENCE [LARGE SCALE GENOMIC DNA]</scope>
    <source>
        <strain evidence="2 3">SCSIO 58843</strain>
    </source>
</reference>
<protein>
    <submittedName>
        <fullName evidence="2">DDE-type integrase/transposase/recombinase</fullName>
    </submittedName>
</protein>